<reference evidence="8 9" key="3">
    <citation type="submission" date="2019-03" db="EMBL/GenBank/DDBJ databases">
        <title>Genomic Encyclopedia of Type Strains, Phase IV (KMG-IV): sequencing the most valuable type-strain genomes for metagenomic binning, comparative biology and taxonomic classification.</title>
        <authorList>
            <person name="Goeker M."/>
        </authorList>
    </citation>
    <scope>NUCLEOTIDE SEQUENCE [LARGE SCALE GENOMIC DNA]</scope>
    <source>
        <strain evidence="8 9">DSM 103236</strain>
    </source>
</reference>
<evidence type="ECO:0000259" key="6">
    <source>
        <dbReference type="Pfam" id="PF17678"/>
    </source>
</evidence>
<dbReference type="AlphaFoldDB" id="A0A4R2HKX7"/>
<dbReference type="OrthoDB" id="9758101at2"/>
<dbReference type="SUPFAM" id="SSF48208">
    <property type="entry name" value="Six-hairpin glycosidases"/>
    <property type="match status" value="1"/>
</dbReference>
<comment type="caution">
    <text evidence="8">The sequence shown here is derived from an EMBL/GenBank/DDBJ whole genome shotgun (WGS) entry which is preliminary data.</text>
</comment>
<dbReference type="EMBL" id="BMJO01000008">
    <property type="protein sequence ID" value="GGE68132.1"/>
    <property type="molecule type" value="Genomic_DNA"/>
</dbReference>
<dbReference type="RefSeq" id="WP_132528907.1">
    <property type="nucleotide sequence ID" value="NZ_BMJO01000008.1"/>
</dbReference>
<dbReference type="EMBL" id="SLWO01000001">
    <property type="protein sequence ID" value="TCO30709.1"/>
    <property type="molecule type" value="Genomic_DNA"/>
</dbReference>
<dbReference type="Gene3D" id="1.20.1610.10">
    <property type="entry name" value="alpha-1,2-mannosidases domains"/>
    <property type="match status" value="1"/>
</dbReference>
<dbReference type="Proteomes" id="UP000295684">
    <property type="component" value="Unassembled WGS sequence"/>
</dbReference>
<dbReference type="InterPro" id="IPR050883">
    <property type="entry name" value="PNGase"/>
</dbReference>
<dbReference type="GO" id="GO:0030246">
    <property type="term" value="F:carbohydrate binding"/>
    <property type="evidence" value="ECO:0007669"/>
    <property type="project" value="InterPro"/>
</dbReference>
<gene>
    <name evidence="8" type="ORF">EV200_101144</name>
    <name evidence="7" type="ORF">GCM10011413_38470</name>
</gene>
<evidence type="ECO:0000313" key="8">
    <source>
        <dbReference type="EMBL" id="TCO30709.1"/>
    </source>
</evidence>
<evidence type="ECO:0000256" key="1">
    <source>
        <dbReference type="ARBA" id="ARBA00001913"/>
    </source>
</evidence>
<dbReference type="GO" id="GO:0000224">
    <property type="term" value="F:peptide-N4-(N-acetyl-beta-glucosaminyl)asparagine amidase activity"/>
    <property type="evidence" value="ECO:0007669"/>
    <property type="project" value="TreeGrafter"/>
</dbReference>
<evidence type="ECO:0000256" key="2">
    <source>
        <dbReference type="ARBA" id="ARBA00011245"/>
    </source>
</evidence>
<dbReference type="InterPro" id="IPR012939">
    <property type="entry name" value="Glyco_hydro_92"/>
</dbReference>
<keyword evidence="3" id="KW-0106">Calcium</keyword>
<feature type="chain" id="PRO_5020444957" evidence="4">
    <location>
        <begin position="21"/>
        <end position="694"/>
    </location>
</feature>
<accession>A0A4R2HKX7</accession>
<dbReference type="Proteomes" id="UP000622648">
    <property type="component" value="Unassembled WGS sequence"/>
</dbReference>
<dbReference type="PANTHER" id="PTHR12143:SF39">
    <property type="entry name" value="SECRETED PROTEIN"/>
    <property type="match status" value="1"/>
</dbReference>
<dbReference type="PANTHER" id="PTHR12143">
    <property type="entry name" value="PEPTIDE N-GLYCANASE PNGASE -RELATED"/>
    <property type="match status" value="1"/>
</dbReference>
<comment type="cofactor">
    <cofactor evidence="1">
        <name>Ca(2+)</name>
        <dbReference type="ChEBI" id="CHEBI:29108"/>
    </cofactor>
</comment>
<sequence>MKFFIRLTSIFICIQLNVLAQSNDHSFSINGKLPVDLVNVFLGSSGDHGQMSPAASYPFSMLSIGPQTYPKTHTGYEFLAKKFEGFTHNRFEGVGCQGSGGNILIKPFLGNDPTKTDLIKLTENAGPGYYAVGFENKISAQLSVLKNAGKHLYRFPKGKKGFYLDLSYAFNGAFVDEQHQVKGNTISGWIISRTTCGVGKYKIYYCLSVKGVANWEGNGNHRLILMLSDDAVDAQIDVALSSVSAEAAAATINKDSFEQFKMQSAADWNRNLSKIEVHGDEESSKLFYSLLYRTMQSPYAISEKDGSYRNTKGELQKDKQIHYNGWAIWDNYRTQLPLLSIINQSEYAGMITSIAELYQSGKKDYAGQNEPSNTVRSEHAIVVLLDAYQKGYKVDFAKIADSLVKEVDRLDYKSPDKALETSYDHWALAEVFAILKNKDKSAFYRNKALEYKKYWNKDFRDLTKNDVDRMQARGLYQVTIWQYRWFVPYDVKGLIELDGGEASFLDNLDQFFAKDLYNHANEPDLQVPLLYNATKSGYKSQYWMHQLAADTVIQNYFNDNSRGIGSYIGKIYKNEPQAYLRTMDDDAGAMSAWYIFTASGFSPACVGFPVYYLNVPLFRSLTYHLPNGRTFKIETENFDLKNKFIKATFLNGKPFKKNYITQAEINAGGVLKIIASADPVKVSDTENWISSIEK</sequence>
<dbReference type="Pfam" id="PF07971">
    <property type="entry name" value="Glyco_hydro_92"/>
    <property type="match status" value="1"/>
</dbReference>
<evidence type="ECO:0000313" key="9">
    <source>
        <dbReference type="Proteomes" id="UP000295684"/>
    </source>
</evidence>
<proteinExistence type="predicted"/>
<keyword evidence="4" id="KW-0732">Signal</keyword>
<evidence type="ECO:0000259" key="5">
    <source>
        <dbReference type="Pfam" id="PF07971"/>
    </source>
</evidence>
<dbReference type="GO" id="GO:0005975">
    <property type="term" value="P:carbohydrate metabolic process"/>
    <property type="evidence" value="ECO:0007669"/>
    <property type="project" value="InterPro"/>
</dbReference>
<protein>
    <submittedName>
        <fullName evidence="7 8">Alpha-1,2-mannosidase</fullName>
    </submittedName>
</protein>
<dbReference type="Gene3D" id="1.20.1050.60">
    <property type="entry name" value="alpha-1,2-mannosidase"/>
    <property type="match status" value="1"/>
</dbReference>
<organism evidence="8 9">
    <name type="scientific">Pedobacter psychrotolerans</name>
    <dbReference type="NCBI Taxonomy" id="1843235"/>
    <lineage>
        <taxon>Bacteria</taxon>
        <taxon>Pseudomonadati</taxon>
        <taxon>Bacteroidota</taxon>
        <taxon>Sphingobacteriia</taxon>
        <taxon>Sphingobacteriales</taxon>
        <taxon>Sphingobacteriaceae</taxon>
        <taxon>Pedobacter</taxon>
    </lineage>
</organism>
<feature type="domain" description="Glycosyl hydrolase family 92 N-terminal" evidence="6">
    <location>
        <begin position="37"/>
        <end position="210"/>
    </location>
</feature>
<dbReference type="Gene3D" id="2.70.98.10">
    <property type="match status" value="1"/>
</dbReference>
<feature type="signal peptide" evidence="4">
    <location>
        <begin position="1"/>
        <end position="20"/>
    </location>
</feature>
<dbReference type="GO" id="GO:0006516">
    <property type="term" value="P:glycoprotein catabolic process"/>
    <property type="evidence" value="ECO:0007669"/>
    <property type="project" value="TreeGrafter"/>
</dbReference>
<dbReference type="InterPro" id="IPR008928">
    <property type="entry name" value="6-hairpin_glycosidase_sf"/>
</dbReference>
<dbReference type="Gene3D" id="3.30.2080.10">
    <property type="entry name" value="GH92 mannosidase domain"/>
    <property type="match status" value="1"/>
</dbReference>
<reference evidence="7" key="4">
    <citation type="submission" date="2024-05" db="EMBL/GenBank/DDBJ databases">
        <authorList>
            <person name="Sun Q."/>
            <person name="Zhou Y."/>
        </authorList>
    </citation>
    <scope>NUCLEOTIDE SEQUENCE</scope>
    <source>
        <strain evidence="7">CGMCC 1.15644</strain>
    </source>
</reference>
<dbReference type="InterPro" id="IPR041371">
    <property type="entry name" value="GH92_N"/>
</dbReference>
<dbReference type="InterPro" id="IPR014718">
    <property type="entry name" value="GH-type_carb-bd"/>
</dbReference>
<reference evidence="10" key="2">
    <citation type="journal article" date="2019" name="Int. J. Syst. Evol. Microbiol.">
        <title>The Global Catalogue of Microorganisms (GCM) 10K type strain sequencing project: providing services to taxonomists for standard genome sequencing and annotation.</title>
        <authorList>
            <consortium name="The Broad Institute Genomics Platform"/>
            <consortium name="The Broad Institute Genome Sequencing Center for Infectious Disease"/>
            <person name="Wu L."/>
            <person name="Ma J."/>
        </authorList>
    </citation>
    <scope>NUCLEOTIDE SEQUENCE [LARGE SCALE GENOMIC DNA]</scope>
    <source>
        <strain evidence="10">CGMCC 1.15644</strain>
    </source>
</reference>
<comment type="subunit">
    <text evidence="2">Monomer.</text>
</comment>
<evidence type="ECO:0000256" key="4">
    <source>
        <dbReference type="SAM" id="SignalP"/>
    </source>
</evidence>
<evidence type="ECO:0000256" key="3">
    <source>
        <dbReference type="ARBA" id="ARBA00022837"/>
    </source>
</evidence>
<evidence type="ECO:0000313" key="10">
    <source>
        <dbReference type="Proteomes" id="UP000622648"/>
    </source>
</evidence>
<dbReference type="GO" id="GO:0005829">
    <property type="term" value="C:cytosol"/>
    <property type="evidence" value="ECO:0007669"/>
    <property type="project" value="TreeGrafter"/>
</dbReference>
<dbReference type="Pfam" id="PF17678">
    <property type="entry name" value="Glyco_hydro_92N"/>
    <property type="match status" value="1"/>
</dbReference>
<feature type="domain" description="Glycosyl hydrolase family 92" evidence="5">
    <location>
        <begin position="248"/>
        <end position="673"/>
    </location>
</feature>
<reference evidence="7" key="1">
    <citation type="journal article" date="2014" name="Int. J. Syst. Evol. Microbiol.">
        <title>Complete genome of a new Firmicutes species belonging to the dominant human colonic microbiota ('Ruminococcus bicirculans') reveals two chromosomes and a selective capacity to utilize plant glucans.</title>
        <authorList>
            <consortium name="NISC Comparative Sequencing Program"/>
            <person name="Wegmann U."/>
            <person name="Louis P."/>
            <person name="Goesmann A."/>
            <person name="Henrissat B."/>
            <person name="Duncan S.H."/>
            <person name="Flint H.J."/>
        </authorList>
    </citation>
    <scope>NUCLEOTIDE SEQUENCE</scope>
    <source>
        <strain evidence="7">CGMCC 1.15644</strain>
    </source>
</reference>
<evidence type="ECO:0000313" key="7">
    <source>
        <dbReference type="EMBL" id="GGE68132.1"/>
    </source>
</evidence>
<name>A0A4R2HKX7_9SPHI</name>
<keyword evidence="10" id="KW-1185">Reference proteome</keyword>